<gene>
    <name evidence="2" type="ORF">G7043_26735</name>
</gene>
<dbReference type="Proteomes" id="UP000481360">
    <property type="component" value="Unassembled WGS sequence"/>
</dbReference>
<accession>A0A7C9RTI7</accession>
<keyword evidence="3" id="KW-1185">Reference proteome</keyword>
<dbReference type="SUPFAM" id="SSF82607">
    <property type="entry name" value="YbaB-like"/>
    <property type="match status" value="1"/>
</dbReference>
<dbReference type="Pfam" id="PF02575">
    <property type="entry name" value="YbaB_DNA_bd"/>
    <property type="match status" value="1"/>
</dbReference>
<sequence length="180" mass="20026">MAGFSRDPDDVERRVQQWAESFASKAERYKAAQEQTEQIRLTATSPHGVRVTVSADGTVTALEFTEKIRSMPLPELSAQILATMRSAQSGIARRVGEVMTEHLGDEDEQTRAMMLGGLREKFPEQPDEPGTDDPAAGNWDYDDEEPAEEPPAPPRPAAVRPPERKRVTPEPDEDEDDAPW</sequence>
<dbReference type="EMBL" id="JAAMPJ010000007">
    <property type="protein sequence ID" value="NGY62524.1"/>
    <property type="molecule type" value="Genomic_DNA"/>
</dbReference>
<comment type="caution">
    <text evidence="2">The sequence shown here is derived from an EMBL/GenBank/DDBJ whole genome shotgun (WGS) entry which is preliminary data.</text>
</comment>
<dbReference type="InterPro" id="IPR004401">
    <property type="entry name" value="YbaB/EbfC"/>
</dbReference>
<name>A0A7C9RTI7_9PSEU</name>
<dbReference type="Gene3D" id="3.30.1310.10">
    <property type="entry name" value="Nucleoid-associated protein YbaB-like domain"/>
    <property type="match status" value="1"/>
</dbReference>
<reference evidence="2 3" key="1">
    <citation type="submission" date="2020-03" db="EMBL/GenBank/DDBJ databases">
        <title>Isolation and identification of active actinomycetes.</title>
        <authorList>
            <person name="Sun X."/>
        </authorList>
    </citation>
    <scope>NUCLEOTIDE SEQUENCE [LARGE SCALE GENOMIC DNA]</scope>
    <source>
        <strain evidence="2 3">NEAU-D13</strain>
    </source>
</reference>
<feature type="compositionally biased region" description="Acidic residues" evidence="1">
    <location>
        <begin position="170"/>
        <end position="180"/>
    </location>
</feature>
<dbReference type="AlphaFoldDB" id="A0A7C9RTI7"/>
<evidence type="ECO:0000256" key="1">
    <source>
        <dbReference type="SAM" id="MobiDB-lite"/>
    </source>
</evidence>
<protein>
    <submittedName>
        <fullName evidence="2">YbaB/EbfC family nucleoid-associated protein</fullName>
    </submittedName>
</protein>
<dbReference type="GO" id="GO:0003677">
    <property type="term" value="F:DNA binding"/>
    <property type="evidence" value="ECO:0007669"/>
    <property type="project" value="InterPro"/>
</dbReference>
<proteinExistence type="predicted"/>
<organism evidence="2 3">
    <name type="scientific">Lentzea alba</name>
    <dbReference type="NCBI Taxonomy" id="2714351"/>
    <lineage>
        <taxon>Bacteria</taxon>
        <taxon>Bacillati</taxon>
        <taxon>Actinomycetota</taxon>
        <taxon>Actinomycetes</taxon>
        <taxon>Pseudonocardiales</taxon>
        <taxon>Pseudonocardiaceae</taxon>
        <taxon>Lentzea</taxon>
    </lineage>
</organism>
<dbReference type="InterPro" id="IPR036894">
    <property type="entry name" value="YbaB-like_sf"/>
</dbReference>
<feature type="region of interest" description="Disordered" evidence="1">
    <location>
        <begin position="103"/>
        <end position="180"/>
    </location>
</feature>
<evidence type="ECO:0000313" key="3">
    <source>
        <dbReference type="Proteomes" id="UP000481360"/>
    </source>
</evidence>
<evidence type="ECO:0000313" key="2">
    <source>
        <dbReference type="EMBL" id="NGY62524.1"/>
    </source>
</evidence>